<evidence type="ECO:0000256" key="1">
    <source>
        <dbReference type="ARBA" id="ARBA00023015"/>
    </source>
</evidence>
<dbReference type="GO" id="GO:0003700">
    <property type="term" value="F:DNA-binding transcription factor activity"/>
    <property type="evidence" value="ECO:0007669"/>
    <property type="project" value="InterPro"/>
</dbReference>
<sequence length="385" mass="41879">MPEDVTPPARPGSETIEFRPLSATSPLVPPPDTLKVCDHFDVTDGQAQLRSITSAALLVEFAVARGLGVPDLLRHTGIRERDLLDSTAEITLAQELSLMRNVVSGVGDEPGMGLMAGLLCHPPSLGVLGFALMSCPTVRDAVDMALRYADLSFTVARHHLVFNGDDVSIVRDDSGVPPEVRRFAVERDVAAIWTIQQDVMPMRPPITRVAVAFPPHPVYEMFGAMLGVEEVVFNAPRSVVTGPSSIQNLQLPQANSATARFYEQQCAELMQRRKRRQGISGQVRQLLISRGGIADQSRIAAELDVSVRTLRRRLADEGTTFRELSTETVGLLAEELLVAGMTVEQAAIRLGYASVSAFTSAFRGWKGQSPGQFARENRGRVSARV</sequence>
<dbReference type="Pfam" id="PF12833">
    <property type="entry name" value="HTH_18"/>
    <property type="match status" value="1"/>
</dbReference>
<dbReference type="GO" id="GO:0000976">
    <property type="term" value="F:transcription cis-regulatory region binding"/>
    <property type="evidence" value="ECO:0007669"/>
    <property type="project" value="TreeGrafter"/>
</dbReference>
<dbReference type="AlphaFoldDB" id="A0A7K1UYB7"/>
<evidence type="ECO:0000256" key="4">
    <source>
        <dbReference type="SAM" id="MobiDB-lite"/>
    </source>
</evidence>
<evidence type="ECO:0000256" key="2">
    <source>
        <dbReference type="ARBA" id="ARBA00023125"/>
    </source>
</evidence>
<feature type="region of interest" description="Disordered" evidence="4">
    <location>
        <begin position="366"/>
        <end position="385"/>
    </location>
</feature>
<keyword evidence="7" id="KW-1185">Reference proteome</keyword>
<accession>A0A7K1UYB7</accession>
<organism evidence="6 7">
    <name type="scientific">Nocardia terrae</name>
    <dbReference type="NCBI Taxonomy" id="2675851"/>
    <lineage>
        <taxon>Bacteria</taxon>
        <taxon>Bacillati</taxon>
        <taxon>Actinomycetota</taxon>
        <taxon>Actinomycetes</taxon>
        <taxon>Mycobacteriales</taxon>
        <taxon>Nocardiaceae</taxon>
        <taxon>Nocardia</taxon>
    </lineage>
</organism>
<dbReference type="PANTHER" id="PTHR47894:SF1">
    <property type="entry name" value="HTH-TYPE TRANSCRIPTIONAL REGULATOR VQSM"/>
    <property type="match status" value="1"/>
</dbReference>
<evidence type="ECO:0000259" key="5">
    <source>
        <dbReference type="PROSITE" id="PS01124"/>
    </source>
</evidence>
<evidence type="ECO:0000313" key="6">
    <source>
        <dbReference type="EMBL" id="MVU79364.1"/>
    </source>
</evidence>
<dbReference type="PROSITE" id="PS01124">
    <property type="entry name" value="HTH_ARAC_FAMILY_2"/>
    <property type="match status" value="1"/>
</dbReference>
<keyword evidence="3" id="KW-0804">Transcription</keyword>
<dbReference type="Proteomes" id="UP000466794">
    <property type="component" value="Unassembled WGS sequence"/>
</dbReference>
<dbReference type="InterPro" id="IPR032687">
    <property type="entry name" value="AraC-type_N"/>
</dbReference>
<keyword evidence="2" id="KW-0238">DNA-binding</keyword>
<dbReference type="Pfam" id="PF12625">
    <property type="entry name" value="Arabinose_bd"/>
    <property type="match status" value="1"/>
</dbReference>
<name>A0A7K1UYB7_9NOCA</name>
<feature type="region of interest" description="Disordered" evidence="4">
    <location>
        <begin position="1"/>
        <end position="26"/>
    </location>
</feature>
<dbReference type="GO" id="GO:0005829">
    <property type="term" value="C:cytosol"/>
    <property type="evidence" value="ECO:0007669"/>
    <property type="project" value="TreeGrafter"/>
</dbReference>
<evidence type="ECO:0000256" key="3">
    <source>
        <dbReference type="ARBA" id="ARBA00023163"/>
    </source>
</evidence>
<feature type="domain" description="HTH araC/xylS-type" evidence="5">
    <location>
        <begin position="297"/>
        <end position="376"/>
    </location>
</feature>
<dbReference type="SMART" id="SM00342">
    <property type="entry name" value="HTH_ARAC"/>
    <property type="match status" value="1"/>
</dbReference>
<reference evidence="6 7" key="1">
    <citation type="submission" date="2019-12" db="EMBL/GenBank/DDBJ databases">
        <title>Nocardia sp. nov. ET3-3 isolated from soil.</title>
        <authorList>
            <person name="Kanchanasin P."/>
            <person name="Tanasupawat S."/>
            <person name="Yuki M."/>
            <person name="Kudo T."/>
        </authorList>
    </citation>
    <scope>NUCLEOTIDE SEQUENCE [LARGE SCALE GENOMIC DNA]</scope>
    <source>
        <strain evidence="6 7">ET3-3</strain>
    </source>
</reference>
<proteinExistence type="predicted"/>
<dbReference type="InterPro" id="IPR018060">
    <property type="entry name" value="HTH_AraC"/>
</dbReference>
<dbReference type="PANTHER" id="PTHR47894">
    <property type="entry name" value="HTH-TYPE TRANSCRIPTIONAL REGULATOR GADX"/>
    <property type="match status" value="1"/>
</dbReference>
<protein>
    <submittedName>
        <fullName evidence="6">Helix-turn-helix domain-containing protein</fullName>
    </submittedName>
</protein>
<keyword evidence="1" id="KW-0805">Transcription regulation</keyword>
<evidence type="ECO:0000313" key="7">
    <source>
        <dbReference type="Proteomes" id="UP000466794"/>
    </source>
</evidence>
<dbReference type="SUPFAM" id="SSF46689">
    <property type="entry name" value="Homeodomain-like"/>
    <property type="match status" value="1"/>
</dbReference>
<dbReference type="EMBL" id="WRPP01000003">
    <property type="protein sequence ID" value="MVU79364.1"/>
    <property type="molecule type" value="Genomic_DNA"/>
</dbReference>
<comment type="caution">
    <text evidence="6">The sequence shown here is derived from an EMBL/GenBank/DDBJ whole genome shotgun (WGS) entry which is preliminary data.</text>
</comment>
<dbReference type="Gene3D" id="1.10.10.60">
    <property type="entry name" value="Homeodomain-like"/>
    <property type="match status" value="1"/>
</dbReference>
<gene>
    <name evidence="6" type="ORF">GPX89_19220</name>
</gene>
<dbReference type="InterPro" id="IPR009057">
    <property type="entry name" value="Homeodomain-like_sf"/>
</dbReference>